<dbReference type="RefSeq" id="WP_014904176.1">
    <property type="nucleotide sequence ID" value="NC_018515.1"/>
</dbReference>
<dbReference type="KEGG" id="dmi:Desmer_3411"/>
<sequence>MEDTLNNEHSAGSAGRINFINSNNRKGVEGKSDYDLAHKDIVMIKSIEKHLKLFDIFKIRNTQLIILILAGAKTLAGEAGRFSIEEAQEYLSYMSKRSRDRVIRELQDKGWIVFDGFDYEVPGKVRSFLSSMFLSFAKENLSIEEQIKTTVMLAEFADEFNMDEEHTESLKKMGFRELSVWKDYLERVIQKKSRREILEIGKQTQGIIKVIKDTQKTLNSNRKIFTRVRYDEFFDVTSSILDLTTQILSMAIQFQRESQKGLGEFISPEMIEAALHDAPKEILANFAEKNFSAPKQVFQLREEIIESRTRAFFEHEKEEIIATPPPEPVDIIEEEMIIDRMQNPMELFYQEIVLKMKLKDQAPMDELLFKDIDGFGLAMYKTGQLIKLTGELRSNKEPETTGKEIFELEVNDSYKKLAEGPVEIVTECNLRRSKNGSN</sequence>
<accession>J7ITT3</accession>
<name>J7ITT3_DESMD</name>
<dbReference type="STRING" id="768704.Desmer_3411"/>
<dbReference type="eggNOG" id="ENOG502ZMH0">
    <property type="taxonomic scope" value="Bacteria"/>
</dbReference>
<reference evidence="2" key="2">
    <citation type="submission" date="2012-08" db="EMBL/GenBank/DDBJ databases">
        <title>Finished genome of Desulfosporosinus meridiei DSM 13257.</title>
        <authorList>
            <person name="Huntemann M."/>
            <person name="Wei C.-L."/>
            <person name="Han J."/>
            <person name="Detter J.C."/>
            <person name="Han C."/>
            <person name="Davenport K."/>
            <person name="Daligault H."/>
            <person name="Erkkila T."/>
            <person name="Gu W."/>
            <person name="Munk A.C.C."/>
            <person name="Teshima H."/>
            <person name="Xu Y."/>
            <person name="Chain P."/>
            <person name="Tapia R."/>
            <person name="Chen A."/>
            <person name="Krypides N."/>
            <person name="Mavromatis K."/>
            <person name="Markowitz V."/>
            <person name="Szeto E."/>
            <person name="Ivanova N."/>
            <person name="Mikhailova N."/>
            <person name="Ovchinnikova G."/>
            <person name="Pagani I."/>
            <person name="Pati A."/>
            <person name="Goodwin L."/>
            <person name="Peters L."/>
            <person name="Pitluck S."/>
            <person name="Woyke T."/>
            <person name="Pester M."/>
            <person name="Spring S."/>
            <person name="Ollivier B."/>
            <person name="Rattei T."/>
            <person name="Klenk H.-P."/>
            <person name="Wagner M."/>
            <person name="Loy A."/>
        </authorList>
    </citation>
    <scope>NUCLEOTIDE SEQUENCE [LARGE SCALE GENOMIC DNA]</scope>
    <source>
        <strain evidence="2">ATCC BAA-275 / DSM 13257 / NCIMB 13706 / S10</strain>
    </source>
</reference>
<dbReference type="Proteomes" id="UP000005262">
    <property type="component" value="Chromosome"/>
</dbReference>
<dbReference type="HOGENOM" id="CLU_661973_0_0_9"/>
<dbReference type="AlphaFoldDB" id="J7ITT3"/>
<dbReference type="EMBL" id="CP003629">
    <property type="protein sequence ID" value="AFQ45267.1"/>
    <property type="molecule type" value="Genomic_DNA"/>
</dbReference>
<keyword evidence="2" id="KW-1185">Reference proteome</keyword>
<proteinExistence type="predicted"/>
<gene>
    <name evidence="1" type="ordered locus">Desmer_3411</name>
</gene>
<evidence type="ECO:0000313" key="2">
    <source>
        <dbReference type="Proteomes" id="UP000005262"/>
    </source>
</evidence>
<reference evidence="1 2" key="1">
    <citation type="journal article" date="2012" name="J. Bacteriol.">
        <title>Complete genome sequences of Desulfosporosinus orientis DSM765T, Desulfosporosinus youngiae DSM17734T, Desulfosporosinus meridiei DSM13257T, and Desulfosporosinus acidiphilus DSM22704T.</title>
        <authorList>
            <person name="Pester M."/>
            <person name="Brambilla E."/>
            <person name="Alazard D."/>
            <person name="Rattei T."/>
            <person name="Weinmaier T."/>
            <person name="Han J."/>
            <person name="Lucas S."/>
            <person name="Lapidus A."/>
            <person name="Cheng J.F."/>
            <person name="Goodwin L."/>
            <person name="Pitluck S."/>
            <person name="Peters L."/>
            <person name="Ovchinnikova G."/>
            <person name="Teshima H."/>
            <person name="Detter J.C."/>
            <person name="Han C.S."/>
            <person name="Tapia R."/>
            <person name="Land M.L."/>
            <person name="Hauser L."/>
            <person name="Kyrpides N.C."/>
            <person name="Ivanova N.N."/>
            <person name="Pagani I."/>
            <person name="Huntmann M."/>
            <person name="Wei C.L."/>
            <person name="Davenport K.W."/>
            <person name="Daligault H."/>
            <person name="Chain P.S."/>
            <person name="Chen A."/>
            <person name="Mavromatis K."/>
            <person name="Markowitz V."/>
            <person name="Szeto E."/>
            <person name="Mikhailova N."/>
            <person name="Pati A."/>
            <person name="Wagner M."/>
            <person name="Woyke T."/>
            <person name="Ollivier B."/>
            <person name="Klenk H.P."/>
            <person name="Spring S."/>
            <person name="Loy A."/>
        </authorList>
    </citation>
    <scope>NUCLEOTIDE SEQUENCE [LARGE SCALE GENOMIC DNA]</scope>
    <source>
        <strain evidence="2">ATCC BAA-275 / DSM 13257 / NCIMB 13706 / S10</strain>
    </source>
</reference>
<evidence type="ECO:0000313" key="1">
    <source>
        <dbReference type="EMBL" id="AFQ45267.1"/>
    </source>
</evidence>
<protein>
    <submittedName>
        <fullName evidence="1">Uncharacterized protein</fullName>
    </submittedName>
</protein>
<organism evidence="1 2">
    <name type="scientific">Desulfosporosinus meridiei (strain ATCC BAA-275 / DSM 13257 / KCTC 12902 / NCIMB 13706 / S10)</name>
    <dbReference type="NCBI Taxonomy" id="768704"/>
    <lineage>
        <taxon>Bacteria</taxon>
        <taxon>Bacillati</taxon>
        <taxon>Bacillota</taxon>
        <taxon>Clostridia</taxon>
        <taxon>Eubacteriales</taxon>
        <taxon>Desulfitobacteriaceae</taxon>
        <taxon>Desulfosporosinus</taxon>
    </lineage>
</organism>